<evidence type="ECO:0000256" key="3">
    <source>
        <dbReference type="ARBA" id="ARBA00023315"/>
    </source>
</evidence>
<evidence type="ECO:0000259" key="7">
    <source>
        <dbReference type="Pfam" id="PF02803"/>
    </source>
</evidence>
<dbReference type="SUPFAM" id="SSF53901">
    <property type="entry name" value="Thiolase-like"/>
    <property type="match status" value="2"/>
</dbReference>
<dbReference type="PIRSF" id="PIRSF000429">
    <property type="entry name" value="Ac-CoA_Ac_transf"/>
    <property type="match status" value="1"/>
</dbReference>
<feature type="domain" description="Thiolase C-terminal" evidence="7">
    <location>
        <begin position="266"/>
        <end position="387"/>
    </location>
</feature>
<feature type="active site" description="Proton acceptor" evidence="4">
    <location>
        <position position="344"/>
    </location>
</feature>
<dbReference type="InterPro" id="IPR020616">
    <property type="entry name" value="Thiolase_N"/>
</dbReference>
<keyword evidence="3 5" id="KW-0012">Acyltransferase</keyword>
<dbReference type="Pfam" id="PF00108">
    <property type="entry name" value="Thiolase_N"/>
    <property type="match status" value="1"/>
</dbReference>
<evidence type="ECO:0000256" key="1">
    <source>
        <dbReference type="ARBA" id="ARBA00010982"/>
    </source>
</evidence>
<dbReference type="InterPro" id="IPR016039">
    <property type="entry name" value="Thiolase-like"/>
</dbReference>
<sequence length="389" mass="41427">MVRGIRMREAVIVEAVRTPVGKRNGLLSGIRAEELAAKVLQEVVKRTGISPDLVEDVIMGCVSQVGEQASDIARQAALIAGFPIEVPGVTIDRQCGSSQQAVHFAAQAVLSGDMDVVIAGGVESMSRVPIGSNRSGVQFSKVLTAKYNMIHQGLSADLIAEKWGISREKMDHYALESHRRALQAQKEGRFDREIMPVEAEQPDGIAVSVVKDEGPRADTSVQKLAALKPAFQEDGRITAGNASQISDGAAAVLIMSRTKAESLGLKPRFRILARAVVGSDPTLMLTGVIPATEKVLCQAGLSIDDIDVFEVNEAFASVPLAWLLETGASPEKLNPNGGAIALGHPLGASGARLMTTLIHELERTNGRYGLQTMCEGYGMANATIIERLD</sequence>
<dbReference type="FunFam" id="3.40.47.10:FF:000010">
    <property type="entry name" value="Acetyl-CoA acetyltransferase (Thiolase)"/>
    <property type="match status" value="1"/>
</dbReference>
<evidence type="ECO:0000259" key="6">
    <source>
        <dbReference type="Pfam" id="PF00108"/>
    </source>
</evidence>
<accession>A0A133KNG2</accession>
<evidence type="ECO:0000256" key="4">
    <source>
        <dbReference type="PIRSR" id="PIRSR000429-1"/>
    </source>
</evidence>
<feature type="active site" description="Acyl-thioester intermediate" evidence="4">
    <location>
        <position position="95"/>
    </location>
</feature>
<evidence type="ECO:0000313" key="9">
    <source>
        <dbReference type="Proteomes" id="UP000070376"/>
    </source>
</evidence>
<evidence type="ECO:0000256" key="5">
    <source>
        <dbReference type="RuleBase" id="RU003557"/>
    </source>
</evidence>
<keyword evidence="2 5" id="KW-0808">Transferase</keyword>
<dbReference type="InterPro" id="IPR020613">
    <property type="entry name" value="Thiolase_CS"/>
</dbReference>
<dbReference type="AlphaFoldDB" id="A0A133KNG2"/>
<gene>
    <name evidence="8" type="ORF">HMPREF3213_02170</name>
</gene>
<dbReference type="InterPro" id="IPR020617">
    <property type="entry name" value="Thiolase_C"/>
</dbReference>
<dbReference type="PATRIC" id="fig|1398.22.peg.2176"/>
<dbReference type="PANTHER" id="PTHR43365:SF1">
    <property type="entry name" value="ACETYL-COA C-ACYLTRANSFERASE"/>
    <property type="match status" value="1"/>
</dbReference>
<dbReference type="GO" id="GO:0003988">
    <property type="term" value="F:acetyl-CoA C-acyltransferase activity"/>
    <property type="evidence" value="ECO:0007669"/>
    <property type="project" value="UniProtKB-ARBA"/>
</dbReference>
<dbReference type="Gene3D" id="3.40.47.10">
    <property type="match status" value="1"/>
</dbReference>
<dbReference type="PROSITE" id="PS00737">
    <property type="entry name" value="THIOLASE_2"/>
    <property type="match status" value="1"/>
</dbReference>
<feature type="domain" description="Thiolase N-terminal" evidence="6">
    <location>
        <begin position="11"/>
        <end position="257"/>
    </location>
</feature>
<comment type="caution">
    <text evidence="8">The sequence shown here is derived from an EMBL/GenBank/DDBJ whole genome shotgun (WGS) entry which is preliminary data.</text>
</comment>
<dbReference type="Proteomes" id="UP000070376">
    <property type="component" value="Unassembled WGS sequence"/>
</dbReference>
<dbReference type="InterPro" id="IPR002155">
    <property type="entry name" value="Thiolase"/>
</dbReference>
<comment type="similarity">
    <text evidence="1 5">Belongs to the thiolase-like superfamily. Thiolase family.</text>
</comment>
<proteinExistence type="inferred from homology"/>
<evidence type="ECO:0000256" key="2">
    <source>
        <dbReference type="ARBA" id="ARBA00022679"/>
    </source>
</evidence>
<reference evidence="9" key="1">
    <citation type="submission" date="2016-01" db="EMBL/GenBank/DDBJ databases">
        <authorList>
            <person name="Mitreva M."/>
            <person name="Pepin K.H."/>
            <person name="Mihindukulasuriya K.A."/>
            <person name="Fulton R."/>
            <person name="Fronick C."/>
            <person name="O'Laughlin M."/>
            <person name="Miner T."/>
            <person name="Herter B."/>
            <person name="Rosa B.A."/>
            <person name="Cordes M."/>
            <person name="Tomlinson C."/>
            <person name="Wollam A."/>
            <person name="Palsikar V.B."/>
            <person name="Mardis E.R."/>
            <person name="Wilson R.K."/>
        </authorList>
    </citation>
    <scope>NUCLEOTIDE SEQUENCE [LARGE SCALE GENOMIC DNA]</scope>
    <source>
        <strain evidence="9">GED7749B</strain>
    </source>
</reference>
<organism evidence="8 9">
    <name type="scientific">Heyndrickxia coagulans</name>
    <name type="common">Weizmannia coagulans</name>
    <dbReference type="NCBI Taxonomy" id="1398"/>
    <lineage>
        <taxon>Bacteria</taxon>
        <taxon>Bacillati</taxon>
        <taxon>Bacillota</taxon>
        <taxon>Bacilli</taxon>
        <taxon>Bacillales</taxon>
        <taxon>Bacillaceae</taxon>
        <taxon>Heyndrickxia</taxon>
    </lineage>
</organism>
<feature type="active site" description="Proton acceptor" evidence="4">
    <location>
        <position position="374"/>
    </location>
</feature>
<dbReference type="NCBIfam" id="TIGR01930">
    <property type="entry name" value="AcCoA-C-Actrans"/>
    <property type="match status" value="1"/>
</dbReference>
<dbReference type="EMBL" id="LRPN01000083">
    <property type="protein sequence ID" value="KWZ81017.1"/>
    <property type="molecule type" value="Genomic_DNA"/>
</dbReference>
<dbReference type="Pfam" id="PF02803">
    <property type="entry name" value="Thiolase_C"/>
    <property type="match status" value="1"/>
</dbReference>
<dbReference type="PANTHER" id="PTHR43365">
    <property type="entry name" value="BLR7806 PROTEIN"/>
    <property type="match status" value="1"/>
</dbReference>
<dbReference type="CDD" id="cd00751">
    <property type="entry name" value="thiolase"/>
    <property type="match status" value="1"/>
</dbReference>
<evidence type="ECO:0000313" key="8">
    <source>
        <dbReference type="EMBL" id="KWZ81017.1"/>
    </source>
</evidence>
<name>A0A133KNG2_HEYCO</name>
<protein>
    <submittedName>
        <fullName evidence="8">Acetyl-CoA C-acetyltransferase</fullName>
    </submittedName>
</protein>